<dbReference type="SUPFAM" id="SSF53383">
    <property type="entry name" value="PLP-dependent transferases"/>
    <property type="match status" value="1"/>
</dbReference>
<dbReference type="InterPro" id="IPR015424">
    <property type="entry name" value="PyrdxlP-dep_Trfase"/>
</dbReference>
<dbReference type="PROSITE" id="PS50075">
    <property type="entry name" value="CARRIER"/>
    <property type="match status" value="1"/>
</dbReference>
<dbReference type="Pfam" id="PF00550">
    <property type="entry name" value="PP-binding"/>
    <property type="match status" value="1"/>
</dbReference>
<keyword evidence="6" id="KW-0413">Isomerase</keyword>
<evidence type="ECO:0000256" key="2">
    <source>
        <dbReference type="ARBA" id="ARBA00022450"/>
    </source>
</evidence>
<accession>E5B1B0</accession>
<evidence type="ECO:0000259" key="5">
    <source>
        <dbReference type="PROSITE" id="PS50075"/>
    </source>
</evidence>
<feature type="domain" description="Carrier" evidence="5">
    <location>
        <begin position="4"/>
        <end position="82"/>
    </location>
</feature>
<keyword evidence="3" id="KW-0597">Phosphoprotein</keyword>
<comment type="cofactor">
    <cofactor evidence="1">
        <name>pyridoxal 5'-phosphate</name>
        <dbReference type="ChEBI" id="CHEBI:597326"/>
    </cofactor>
</comment>
<dbReference type="PROSITE" id="PS00600">
    <property type="entry name" value="AA_TRANSFER_CLASS_3"/>
    <property type="match status" value="1"/>
</dbReference>
<dbReference type="GO" id="GO:0030170">
    <property type="term" value="F:pyridoxal phosphate binding"/>
    <property type="evidence" value="ECO:0007669"/>
    <property type="project" value="InterPro"/>
</dbReference>
<dbReference type="GO" id="GO:0008483">
    <property type="term" value="F:transaminase activity"/>
    <property type="evidence" value="ECO:0007669"/>
    <property type="project" value="InterPro"/>
</dbReference>
<evidence type="ECO:0000256" key="1">
    <source>
        <dbReference type="ARBA" id="ARBA00001933"/>
    </source>
</evidence>
<dbReference type="EC" id="5.1.1.12" evidence="6"/>
<organism evidence="6">
    <name type="scientific">Erwinia amylovora ATCC BAA-2158</name>
    <dbReference type="NCBI Taxonomy" id="889211"/>
    <lineage>
        <taxon>Bacteria</taxon>
        <taxon>Pseudomonadati</taxon>
        <taxon>Pseudomonadota</taxon>
        <taxon>Gammaproteobacteria</taxon>
        <taxon>Enterobacterales</taxon>
        <taxon>Erwiniaceae</taxon>
        <taxon>Erwinia</taxon>
    </lineage>
</organism>
<dbReference type="Gene3D" id="3.90.1150.10">
    <property type="entry name" value="Aspartate Aminotransferase, domain 1"/>
    <property type="match status" value="1"/>
</dbReference>
<protein>
    <submittedName>
        <fullName evidence="6">Probable peptide synthetase protein</fullName>
        <ecNumber evidence="6">5.1.1.12</ecNumber>
    </submittedName>
</protein>
<dbReference type="SUPFAM" id="SSF47336">
    <property type="entry name" value="ACP-like"/>
    <property type="match status" value="1"/>
</dbReference>
<dbReference type="InterPro" id="IPR005814">
    <property type="entry name" value="Aminotrans_3"/>
</dbReference>
<dbReference type="InterPro" id="IPR036736">
    <property type="entry name" value="ACP-like_sf"/>
</dbReference>
<dbReference type="InterPro" id="IPR049704">
    <property type="entry name" value="Aminotrans_3_PPA_site"/>
</dbReference>
<dbReference type="InterPro" id="IPR015422">
    <property type="entry name" value="PyrdxlP-dep_Trfase_small"/>
</dbReference>
<evidence type="ECO:0000313" key="6">
    <source>
        <dbReference type="EMBL" id="CBX79261.1"/>
    </source>
</evidence>
<sequence length="559" mass="61536">MDKSNLHDTEQVLTDLFSKVFELPPEALGRDTQLAELGADSLLLFEVLTPIQKAFGVKLSVRQFFSELQTVAKLAAYIHTHSQISEGPADARPAQGRPFQWMNRSNAPVESAARQQYLDEFIPRYNARTKKSKAHAVEVRNLIADSRSGIGFKPSIKELLYPLVCREFNGATLRDLDGNDYIDMTMGFGSHLFGHLPAFVSSALKEQVEEGFGLGTRHELALEVARLVCEITGMHRVAFVNSGTEAIMNAVRAARAATGRNHIVLFSSSYHGHWDAVLATADRFDAGAKTRPVSVGIPVNMVADVSVFEFGSSEALKFIASHGSKIAAVLIEPVPTRDPGLADPVYLQQLREATSLVGTLLIFDEIVTGFRVHPAGIQGLYGIEADIVTYGKTIGGGMPMGLIAGRGHTLDAIDGGNWNYGDNSFPGVEPTFFGGTFFQHPLAMKTARATLLEIKRGGVAFTQALSQKTAAFTSRLNDLFQSRGIDIEARVFSSFFRLIHKENMDLLYYNLLIRGVYIWEWRCWFLSAAHENSHLDAVFEAFVHSLDELQAQALTAIRK</sequence>
<reference evidence="6" key="1">
    <citation type="journal article" date="2011" name="J. Bacteriol.">
        <title>Genome Sequence of an Erwinia amylovora Strain with Pathogenicity Restricted to Rubus Plants.</title>
        <authorList>
            <person name="Powney R."/>
            <person name="Smits T.H."/>
            <person name="Sawbridge T."/>
            <person name="Frey B."/>
            <person name="Blom J."/>
            <person name="Frey J.E."/>
            <person name="Plummer K.M."/>
            <person name="Beer S.V."/>
            <person name="Luck J."/>
            <person name="Duffy B."/>
            <person name="Rodoni B."/>
        </authorList>
    </citation>
    <scope>NUCLEOTIDE SEQUENCE</scope>
    <source>
        <strain evidence="6">ATCC BAA-2158</strain>
    </source>
</reference>
<dbReference type="InterPro" id="IPR020806">
    <property type="entry name" value="PKS_PP-bd"/>
</dbReference>
<dbReference type="PANTHER" id="PTHR43713">
    <property type="entry name" value="GLUTAMATE-1-SEMIALDEHYDE 2,1-AMINOMUTASE"/>
    <property type="match status" value="1"/>
</dbReference>
<keyword evidence="2" id="KW-0596">Phosphopantetheine</keyword>
<gene>
    <name evidence="6" type="primary">mcyE1</name>
    <name evidence="6" type="ORF">EAIL5_0441</name>
</gene>
<evidence type="ECO:0000256" key="3">
    <source>
        <dbReference type="ARBA" id="ARBA00022553"/>
    </source>
</evidence>
<dbReference type="InterPro" id="IPR009081">
    <property type="entry name" value="PP-bd_ACP"/>
</dbReference>
<dbReference type="Gene3D" id="1.10.1200.10">
    <property type="entry name" value="ACP-like"/>
    <property type="match status" value="1"/>
</dbReference>
<evidence type="ECO:0000256" key="4">
    <source>
        <dbReference type="ARBA" id="ARBA00022898"/>
    </source>
</evidence>
<dbReference type="EMBL" id="FR719186">
    <property type="protein sequence ID" value="CBX79261.1"/>
    <property type="molecule type" value="Genomic_DNA"/>
</dbReference>
<name>E5B1B0_ERWAM</name>
<dbReference type="SMART" id="SM00823">
    <property type="entry name" value="PKS_PP"/>
    <property type="match status" value="1"/>
</dbReference>
<dbReference type="InterPro" id="IPR015421">
    <property type="entry name" value="PyrdxlP-dep_Trfase_major"/>
</dbReference>
<proteinExistence type="predicted"/>
<dbReference type="GO" id="GO:0031177">
    <property type="term" value="F:phosphopantetheine binding"/>
    <property type="evidence" value="ECO:0007669"/>
    <property type="project" value="InterPro"/>
</dbReference>
<dbReference type="Pfam" id="PF00202">
    <property type="entry name" value="Aminotran_3"/>
    <property type="match status" value="1"/>
</dbReference>
<dbReference type="AlphaFoldDB" id="E5B1B0"/>
<dbReference type="PANTHER" id="PTHR43713:SF3">
    <property type="entry name" value="GLUTAMATE-1-SEMIALDEHYDE 2,1-AMINOMUTASE 1, CHLOROPLASTIC-RELATED"/>
    <property type="match status" value="1"/>
</dbReference>
<keyword evidence="4" id="KW-0663">Pyridoxal phosphate</keyword>
<dbReference type="Gene3D" id="3.40.640.10">
    <property type="entry name" value="Type I PLP-dependent aspartate aminotransferase-like (Major domain)"/>
    <property type="match status" value="1"/>
</dbReference>
<dbReference type="GO" id="GO:0050157">
    <property type="term" value="F:ornithine racemase activity"/>
    <property type="evidence" value="ECO:0007669"/>
    <property type="project" value="UniProtKB-EC"/>
</dbReference>